<accession>A0A2L2DNW1</accession>
<dbReference type="EMBL" id="MG602508">
    <property type="protein sequence ID" value="AVG47826.1"/>
    <property type="molecule type" value="Genomic_DNA"/>
</dbReference>
<sequence>MTDKTYELIDYRTQKSLKKYFSDCNVKDAAKKAYASIMNNNLNKNQNGEIINPFYFSIKKPNGKIYTFKISNNVYKNREKQSHHDNLKNLQNTNSFVSFDHCINKIYYTHDNGHRPFQVTISKNNKSTKIIINKYEYDSDSDSENENYDESGYYKNNIMEIDNFMGYWYGYDTSVDQMHGNTILIKLAVNKYIFIGSEIYKFKTRDDEIIDYVSPVGNSDVPYPVAYGTKFVYFMDDKEKVKRSNFKLDICPANAEDIFVEFDKMLPKKIIDYTPDTTIIEERQIQ</sequence>
<organismHost>
    <name type="scientific">Acanthamoeba polyphaga</name>
    <name type="common">Amoeba</name>
    <dbReference type="NCBI Taxonomy" id="5757"/>
</organismHost>
<protein>
    <submittedName>
        <fullName evidence="1">Uncharacterized protein</fullName>
    </submittedName>
</protein>
<name>A0A2L2DNW1_MIMIV</name>
<organism evidence="1">
    <name type="scientific">Acanthamoeba polyphaga mimivirus</name>
    <name type="common">APMV</name>
    <dbReference type="NCBI Taxonomy" id="212035"/>
    <lineage>
        <taxon>Viruses</taxon>
        <taxon>Varidnaviria</taxon>
        <taxon>Bamfordvirae</taxon>
        <taxon>Nucleocytoviricota</taxon>
        <taxon>Megaviricetes</taxon>
        <taxon>Imitervirales</taxon>
        <taxon>Mimiviridae</taxon>
        <taxon>Megamimivirinae</taxon>
        <taxon>Mimivirus</taxon>
        <taxon>Mimivirus bradfordmassiliense</taxon>
    </lineage>
</organism>
<dbReference type="Proteomes" id="UP000279644">
    <property type="component" value="Segment"/>
</dbReference>
<reference evidence="1" key="1">
    <citation type="journal article" date="2017" name="Front. Microbiol.">
        <title>Genome Characterization of the First Mimiviruses of Lineage C Isolated in Brazil.</title>
        <authorList>
            <person name="Assis F.L."/>
            <person name="Franco-Luiz A.P.M."/>
            <person name="Dos Santos R.N."/>
            <person name="Campos F.S."/>
            <person name="Dornas F.P."/>
            <person name="Borato P.V.M."/>
            <person name="Franco A.C."/>
            <person name="Abrahao J.S."/>
            <person name="Colson P."/>
            <person name="Scola B."/>
        </authorList>
    </citation>
    <scope>NUCLEOTIDE SEQUENCE [LARGE SCALE GENOMIC DNA]</scope>
</reference>
<evidence type="ECO:0000313" key="1">
    <source>
        <dbReference type="EMBL" id="AVG47826.1"/>
    </source>
</evidence>
<proteinExistence type="predicted"/>